<evidence type="ECO:0000313" key="2">
    <source>
        <dbReference type="Proteomes" id="UP001281147"/>
    </source>
</evidence>
<dbReference type="EMBL" id="JAUTXU010000004">
    <property type="protein sequence ID" value="KAK3724763.1"/>
    <property type="molecule type" value="Genomic_DNA"/>
</dbReference>
<dbReference type="Proteomes" id="UP001281147">
    <property type="component" value="Unassembled WGS sequence"/>
</dbReference>
<gene>
    <name evidence="1" type="ORF">LTR37_000811</name>
</gene>
<proteinExistence type="predicted"/>
<comment type="caution">
    <text evidence="1">The sequence shown here is derived from an EMBL/GenBank/DDBJ whole genome shotgun (WGS) entry which is preliminary data.</text>
</comment>
<sequence>MVSFTSAAILSLATVGTLAAPALEKRAGLWKSDSKCLNKASAQQVADNYAELIRAYTDELAEATLTEDFIDYSESVNSLINTCPQGSAAVTLPLLKPTFSSLDEFKEGQGQQAPINFEQLDIRHSCDSVTIRWKTTNTVTTIEKVRPVVGIIVLLVEKAPAGGEYPWLINTVYSEFDAAAWLQNLQEAGICTATLAGFPQLPIPASSVPAADSSAVAASSSYAAPASGSAVPSSYAAPSASSYAAPSASSYAAPSASSYAAPSASSYAAPAASSSCSESAAASSSWVAQPTTTWVASSASAAPGAYSTGSCSVLAPSSGVGGLSDTVQGQSSDTHHAPSYA</sequence>
<protein>
    <submittedName>
        <fullName evidence="1">Uncharacterized protein</fullName>
    </submittedName>
</protein>
<reference evidence="1" key="1">
    <citation type="submission" date="2023-07" db="EMBL/GenBank/DDBJ databases">
        <title>Black Yeasts Isolated from many extreme environments.</title>
        <authorList>
            <person name="Coleine C."/>
            <person name="Stajich J.E."/>
            <person name="Selbmann L."/>
        </authorList>
    </citation>
    <scope>NUCLEOTIDE SEQUENCE</scope>
    <source>
        <strain evidence="1">CCFEE 5714</strain>
    </source>
</reference>
<accession>A0ACC3NX76</accession>
<name>A0ACC3NX76_9PEZI</name>
<evidence type="ECO:0000313" key="1">
    <source>
        <dbReference type="EMBL" id="KAK3724763.1"/>
    </source>
</evidence>
<keyword evidence="2" id="KW-1185">Reference proteome</keyword>
<organism evidence="1 2">
    <name type="scientific">Vermiconidia calcicola</name>
    <dbReference type="NCBI Taxonomy" id="1690605"/>
    <lineage>
        <taxon>Eukaryota</taxon>
        <taxon>Fungi</taxon>
        <taxon>Dikarya</taxon>
        <taxon>Ascomycota</taxon>
        <taxon>Pezizomycotina</taxon>
        <taxon>Dothideomycetes</taxon>
        <taxon>Dothideomycetidae</taxon>
        <taxon>Mycosphaerellales</taxon>
        <taxon>Extremaceae</taxon>
        <taxon>Vermiconidia</taxon>
    </lineage>
</organism>